<keyword evidence="2" id="KW-1185">Reference proteome</keyword>
<proteinExistence type="predicted"/>
<evidence type="ECO:0000313" key="2">
    <source>
        <dbReference type="Proteomes" id="UP000316473"/>
    </source>
</evidence>
<accession>A0A4Y1YMH2</accession>
<dbReference type="Proteomes" id="UP000316473">
    <property type="component" value="Chromosome"/>
</dbReference>
<dbReference type="KEGG" id="nst:Nstercoris_00452"/>
<name>A0A4Y1YMH2_9PROT</name>
<protein>
    <recommendedName>
        <fullName evidence="3">Integrase catalytic domain-containing protein</fullName>
    </recommendedName>
</protein>
<dbReference type="EMBL" id="AP019755">
    <property type="protein sequence ID" value="BBL34221.1"/>
    <property type="molecule type" value="Genomic_DNA"/>
</dbReference>
<evidence type="ECO:0000313" key="1">
    <source>
        <dbReference type="EMBL" id="BBL34221.1"/>
    </source>
</evidence>
<dbReference type="AlphaFoldDB" id="A0A4Y1YMH2"/>
<organism evidence="1 2">
    <name type="scientific">Nitrosomonas stercoris</name>
    <dbReference type="NCBI Taxonomy" id="1444684"/>
    <lineage>
        <taxon>Bacteria</taxon>
        <taxon>Pseudomonadati</taxon>
        <taxon>Pseudomonadota</taxon>
        <taxon>Betaproteobacteria</taxon>
        <taxon>Nitrosomonadales</taxon>
        <taxon>Nitrosomonadaceae</taxon>
        <taxon>Nitrosomonas</taxon>
    </lineage>
</organism>
<reference evidence="1 2" key="1">
    <citation type="submission" date="2019-06" db="EMBL/GenBank/DDBJ databases">
        <title>Nitrosomonas stercoris KYUHI-S whole genome shotgun sequence.</title>
        <authorList>
            <person name="Nakagawa T."/>
            <person name="Tsuchiya Y."/>
            <person name="Takahashi R."/>
        </authorList>
    </citation>
    <scope>NUCLEOTIDE SEQUENCE [LARGE SCALE GENOMIC DNA]</scope>
    <source>
        <strain evidence="1 2">KYUHI-S</strain>
    </source>
</reference>
<gene>
    <name evidence="1" type="ORF">Nstercoris_00452</name>
</gene>
<sequence length="49" mass="5634">MKKSKSTDIQILNILKRAECGTWLWTYNHERSNMANGELTPIQKLTKAA</sequence>
<evidence type="ECO:0008006" key="3">
    <source>
        <dbReference type="Google" id="ProtNLM"/>
    </source>
</evidence>